<dbReference type="SUPFAM" id="SSF159141">
    <property type="entry name" value="HIN-2000 domain-like"/>
    <property type="match status" value="1"/>
</dbReference>
<name>A0A6P6D645_OCTDE</name>
<protein>
    <submittedName>
        <fullName evidence="6">Pyrin and HIN domain-containing protein 1-like</fullName>
    </submittedName>
</protein>
<organism evidence="5 6">
    <name type="scientific">Octodon degus</name>
    <name type="common">Degu</name>
    <name type="synonym">Sciurus degus</name>
    <dbReference type="NCBI Taxonomy" id="10160"/>
    <lineage>
        <taxon>Eukaryota</taxon>
        <taxon>Metazoa</taxon>
        <taxon>Chordata</taxon>
        <taxon>Craniata</taxon>
        <taxon>Vertebrata</taxon>
        <taxon>Euteleostomi</taxon>
        <taxon>Mammalia</taxon>
        <taxon>Eutheria</taxon>
        <taxon>Euarchontoglires</taxon>
        <taxon>Glires</taxon>
        <taxon>Rodentia</taxon>
        <taxon>Hystricomorpha</taxon>
        <taxon>Octodontidae</taxon>
        <taxon>Octodon</taxon>
    </lineage>
</organism>
<dbReference type="OrthoDB" id="9634829at2759"/>
<reference evidence="6" key="1">
    <citation type="submission" date="2025-08" db="UniProtKB">
        <authorList>
            <consortium name="RefSeq"/>
        </authorList>
    </citation>
    <scope>IDENTIFICATION</scope>
</reference>
<comment type="similarity">
    <text evidence="2">Belongs to the HIN-200 family.</text>
</comment>
<dbReference type="InterPro" id="IPR012340">
    <property type="entry name" value="NA-bd_OB-fold"/>
</dbReference>
<feature type="domain" description="HIN-200" evidence="4">
    <location>
        <begin position="111"/>
        <end position="211"/>
    </location>
</feature>
<dbReference type="PANTHER" id="PTHR12200:SF24">
    <property type="entry name" value="INTERFERON ACTIVATED GENE 207-RELATED"/>
    <property type="match status" value="1"/>
</dbReference>
<keyword evidence="5" id="KW-1185">Reference proteome</keyword>
<evidence type="ECO:0000256" key="3">
    <source>
        <dbReference type="ARBA" id="ARBA00023242"/>
    </source>
</evidence>
<dbReference type="InParanoid" id="A0A6P6D645"/>
<dbReference type="AlphaFoldDB" id="A0A6P6D645"/>
<dbReference type="Proteomes" id="UP000515203">
    <property type="component" value="Unplaced"/>
</dbReference>
<dbReference type="Gene3D" id="2.40.50.140">
    <property type="entry name" value="Nucleic acid-binding proteins"/>
    <property type="match status" value="1"/>
</dbReference>
<gene>
    <name evidence="6" type="primary">LOC111812195</name>
</gene>
<evidence type="ECO:0000256" key="1">
    <source>
        <dbReference type="ARBA" id="ARBA00004123"/>
    </source>
</evidence>
<dbReference type="GO" id="GO:0002218">
    <property type="term" value="P:activation of innate immune response"/>
    <property type="evidence" value="ECO:0007669"/>
    <property type="project" value="InterPro"/>
</dbReference>
<proteinExistence type="inferred from homology"/>
<sequence>MAELNLLNRQQNGLKVIEFAEQTAKWFKSDAGMEKLIELFKDKEELEDWVKFLRELKSKVLRECRERAKSTGKESLQKKSSTIQCMINTDVESQSESEMDAPVSKKKRVQCVPSEPSEECGSQPGSKAMMVLKVTKPFTYGIGKDEKMLHAIMADEQRRIQVKVFDITVKDKFIPNTVIALSNYVTQDGFLEIHKSKTVSHVCADQGMNISCSYYAKDNLIKIWIQFRQTCLFSEYISFPVGLKF</sequence>
<dbReference type="PANTHER" id="PTHR12200">
    <property type="entry name" value="INTERFERON-INDUCIBLE PROTEIN AIM2 FAMILY MEMBER"/>
    <property type="match status" value="1"/>
</dbReference>
<evidence type="ECO:0000259" key="4">
    <source>
        <dbReference type="PROSITE" id="PS50834"/>
    </source>
</evidence>
<accession>A0A6P6D645</accession>
<dbReference type="RefSeq" id="XP_023555569.1">
    <property type="nucleotide sequence ID" value="XM_023699801.1"/>
</dbReference>
<evidence type="ECO:0000256" key="2">
    <source>
        <dbReference type="ARBA" id="ARBA00008647"/>
    </source>
</evidence>
<dbReference type="InterPro" id="IPR040205">
    <property type="entry name" value="HIN-200"/>
</dbReference>
<evidence type="ECO:0000313" key="5">
    <source>
        <dbReference type="Proteomes" id="UP000515203"/>
    </source>
</evidence>
<dbReference type="InterPro" id="IPR011029">
    <property type="entry name" value="DEATH-like_dom_sf"/>
</dbReference>
<dbReference type="Gene3D" id="1.10.533.10">
    <property type="entry name" value="Death Domain, Fas"/>
    <property type="match status" value="1"/>
</dbReference>
<dbReference type="GO" id="GO:0005654">
    <property type="term" value="C:nucleoplasm"/>
    <property type="evidence" value="ECO:0007669"/>
    <property type="project" value="TreeGrafter"/>
</dbReference>
<dbReference type="GO" id="GO:0005829">
    <property type="term" value="C:cytosol"/>
    <property type="evidence" value="ECO:0007669"/>
    <property type="project" value="TreeGrafter"/>
</dbReference>
<dbReference type="InterPro" id="IPR004021">
    <property type="entry name" value="HIN200/IF120x"/>
</dbReference>
<dbReference type="GO" id="GO:0003690">
    <property type="term" value="F:double-stranded DNA binding"/>
    <property type="evidence" value="ECO:0007669"/>
    <property type="project" value="TreeGrafter"/>
</dbReference>
<keyword evidence="3" id="KW-0539">Nucleus</keyword>
<comment type="subcellular location">
    <subcellularLocation>
        <location evidence="1">Nucleus</location>
    </subcellularLocation>
</comment>
<dbReference type="GeneID" id="111812195"/>
<dbReference type="Pfam" id="PF02760">
    <property type="entry name" value="HIN"/>
    <property type="match status" value="1"/>
</dbReference>
<dbReference type="PROSITE" id="PS50834">
    <property type="entry name" value="HIN_200"/>
    <property type="match status" value="1"/>
</dbReference>
<dbReference type="GO" id="GO:0035458">
    <property type="term" value="P:cellular response to interferon-beta"/>
    <property type="evidence" value="ECO:0007669"/>
    <property type="project" value="InterPro"/>
</dbReference>
<evidence type="ECO:0000313" key="6">
    <source>
        <dbReference type="RefSeq" id="XP_023555569.1"/>
    </source>
</evidence>